<organism evidence="7 8">
    <name type="scientific">Microthyrium microscopicum</name>
    <dbReference type="NCBI Taxonomy" id="703497"/>
    <lineage>
        <taxon>Eukaryota</taxon>
        <taxon>Fungi</taxon>
        <taxon>Dikarya</taxon>
        <taxon>Ascomycota</taxon>
        <taxon>Pezizomycotina</taxon>
        <taxon>Dothideomycetes</taxon>
        <taxon>Dothideomycetes incertae sedis</taxon>
        <taxon>Microthyriales</taxon>
        <taxon>Microthyriaceae</taxon>
        <taxon>Microthyrium</taxon>
    </lineage>
</organism>
<feature type="transmembrane region" description="Helical" evidence="6">
    <location>
        <begin position="38"/>
        <end position="57"/>
    </location>
</feature>
<evidence type="ECO:0000256" key="5">
    <source>
        <dbReference type="SAM" id="MobiDB-lite"/>
    </source>
</evidence>
<dbReference type="GO" id="GO:0016020">
    <property type="term" value="C:membrane"/>
    <property type="evidence" value="ECO:0007669"/>
    <property type="project" value="UniProtKB-SubCell"/>
</dbReference>
<evidence type="ECO:0000256" key="3">
    <source>
        <dbReference type="ARBA" id="ARBA00022989"/>
    </source>
</evidence>
<feature type="transmembrane region" description="Helical" evidence="6">
    <location>
        <begin position="242"/>
        <end position="262"/>
    </location>
</feature>
<sequence length="697" mass="75083">MNGALAAALYHANEYHQLVARNTTSPSTPADKPPSYKIVGLVLAISSGLFIGVSFVFKKYGLLKANLKYNEEAGEGYGYLKNVWWWGGMTLMILGEICNFAAYLFADAILVTPLGALSVVITAILSGIFLKERLSFVGKIGCFNCIVGAVVIAANAPEQPAVSTIQDMKKLAIAPGFLTYAGVIIVGCIVIAIWVAPKYGKKSMLVYLTVCSLIGGLSVVSIQGIGAAITAQARGIPQFNQWFLYIVIVFVISTLVTEIIYLNKALNLYNAALVTPTYYVYFTSATIVSDAVLYRGFKGSTIQILTVVLGFFEICSGVVLLQLSKSAKDVPDAAVFAGDLDQVRTVAEQEEPEYEPRADTMRGTAALLRAVSSRRQKRETKEVIRIKEEHMQPIGEDEQVEWDGLRRRRTISSPTGTSRPLSRRKTVHPPLGMAQFPTEGDDEDDAHADPDNGMHPGFWSHFKRKPVRSTSTTSKKSTTEGSLPMGPVPHSTGANANLIPHDTPTLRALDGANSPAASSRSSHIFGLPAAIRRQHSDHPPSPMTPLAQQDDDTAYHGGAHIHWTPSVDDRDPHIRDRATSNVSAAPSSPSGRRNFSFQNVFRRAASPSNASEHSVRPLSRSTLSFTRKASTPGGDKDGVVTEEERMGLVRGDTRTFGDSPPGYASRRASDEDGSPPPPQGPGGGKDVEGGGSGRAFV</sequence>
<feature type="transmembrane region" description="Helical" evidence="6">
    <location>
        <begin position="136"/>
        <end position="156"/>
    </location>
</feature>
<feature type="compositionally biased region" description="Basic and acidic residues" evidence="5">
    <location>
        <begin position="567"/>
        <end position="578"/>
    </location>
</feature>
<feature type="transmembrane region" description="Helical" evidence="6">
    <location>
        <begin position="109"/>
        <end position="130"/>
    </location>
</feature>
<accession>A0A6A6TYR2</accession>
<dbReference type="Proteomes" id="UP000799302">
    <property type="component" value="Unassembled WGS sequence"/>
</dbReference>
<name>A0A6A6TYR2_9PEZI</name>
<feature type="region of interest" description="Disordered" evidence="5">
    <location>
        <begin position="395"/>
        <end position="489"/>
    </location>
</feature>
<feature type="transmembrane region" description="Helical" evidence="6">
    <location>
        <begin position="304"/>
        <end position="323"/>
    </location>
</feature>
<reference evidence="7" key="1">
    <citation type="journal article" date="2020" name="Stud. Mycol.">
        <title>101 Dothideomycetes genomes: a test case for predicting lifestyles and emergence of pathogens.</title>
        <authorList>
            <person name="Haridas S."/>
            <person name="Albert R."/>
            <person name="Binder M."/>
            <person name="Bloem J."/>
            <person name="Labutti K."/>
            <person name="Salamov A."/>
            <person name="Andreopoulos B."/>
            <person name="Baker S."/>
            <person name="Barry K."/>
            <person name="Bills G."/>
            <person name="Bluhm B."/>
            <person name="Cannon C."/>
            <person name="Castanera R."/>
            <person name="Culley D."/>
            <person name="Daum C."/>
            <person name="Ezra D."/>
            <person name="Gonzalez J."/>
            <person name="Henrissat B."/>
            <person name="Kuo A."/>
            <person name="Liang C."/>
            <person name="Lipzen A."/>
            <person name="Lutzoni F."/>
            <person name="Magnuson J."/>
            <person name="Mondo S."/>
            <person name="Nolan M."/>
            <person name="Ohm R."/>
            <person name="Pangilinan J."/>
            <person name="Park H.-J."/>
            <person name="Ramirez L."/>
            <person name="Alfaro M."/>
            <person name="Sun H."/>
            <person name="Tritt A."/>
            <person name="Yoshinaga Y."/>
            <person name="Zwiers L.-H."/>
            <person name="Turgeon B."/>
            <person name="Goodwin S."/>
            <person name="Spatafora J."/>
            <person name="Crous P."/>
            <person name="Grigoriev I."/>
        </authorList>
    </citation>
    <scope>NUCLEOTIDE SEQUENCE</scope>
    <source>
        <strain evidence="7">CBS 115976</strain>
    </source>
</reference>
<feature type="compositionally biased region" description="Basic and acidic residues" evidence="5">
    <location>
        <begin position="634"/>
        <end position="655"/>
    </location>
</feature>
<protein>
    <submittedName>
        <fullName evidence="7">DUF803-domain-containing protein</fullName>
    </submittedName>
</protein>
<dbReference type="InterPro" id="IPR037185">
    <property type="entry name" value="EmrE-like"/>
</dbReference>
<dbReference type="OrthoDB" id="6428174at2759"/>
<evidence type="ECO:0000256" key="6">
    <source>
        <dbReference type="SAM" id="Phobius"/>
    </source>
</evidence>
<gene>
    <name evidence="7" type="ORF">BT63DRAFT_429318</name>
</gene>
<dbReference type="GO" id="GO:0015095">
    <property type="term" value="F:magnesium ion transmembrane transporter activity"/>
    <property type="evidence" value="ECO:0007669"/>
    <property type="project" value="InterPro"/>
</dbReference>
<dbReference type="PANTHER" id="PTHR12570">
    <property type="match status" value="1"/>
</dbReference>
<evidence type="ECO:0000313" key="7">
    <source>
        <dbReference type="EMBL" id="KAF2664556.1"/>
    </source>
</evidence>
<dbReference type="PANTHER" id="PTHR12570:SF92">
    <property type="entry name" value="SPICHTHYIN, ISOFORM B"/>
    <property type="match status" value="1"/>
</dbReference>
<dbReference type="InterPro" id="IPR008521">
    <property type="entry name" value="Mg_trans_NIPA"/>
</dbReference>
<feature type="compositionally biased region" description="Polar residues" evidence="5">
    <location>
        <begin position="579"/>
        <end position="599"/>
    </location>
</feature>
<evidence type="ECO:0000256" key="2">
    <source>
        <dbReference type="ARBA" id="ARBA00022692"/>
    </source>
</evidence>
<evidence type="ECO:0000256" key="1">
    <source>
        <dbReference type="ARBA" id="ARBA00004141"/>
    </source>
</evidence>
<evidence type="ECO:0000313" key="8">
    <source>
        <dbReference type="Proteomes" id="UP000799302"/>
    </source>
</evidence>
<evidence type="ECO:0000256" key="4">
    <source>
        <dbReference type="ARBA" id="ARBA00023136"/>
    </source>
</evidence>
<dbReference type="AlphaFoldDB" id="A0A6A6TYR2"/>
<feature type="transmembrane region" description="Helical" evidence="6">
    <location>
        <begin position="83"/>
        <end position="102"/>
    </location>
</feature>
<dbReference type="Pfam" id="PF05653">
    <property type="entry name" value="Mg_trans_NIPA"/>
    <property type="match status" value="1"/>
</dbReference>
<keyword evidence="2 6" id="KW-0812">Transmembrane</keyword>
<dbReference type="SUPFAM" id="SSF103481">
    <property type="entry name" value="Multidrug resistance efflux transporter EmrE"/>
    <property type="match status" value="1"/>
</dbReference>
<keyword evidence="8" id="KW-1185">Reference proteome</keyword>
<feature type="transmembrane region" description="Helical" evidence="6">
    <location>
        <begin position="207"/>
        <end position="230"/>
    </location>
</feature>
<feature type="compositionally biased region" description="Polar residues" evidence="5">
    <location>
        <begin position="411"/>
        <end position="420"/>
    </location>
</feature>
<feature type="compositionally biased region" description="Polar residues" evidence="5">
    <location>
        <begin position="619"/>
        <end position="629"/>
    </location>
</feature>
<keyword evidence="3 6" id="KW-1133">Transmembrane helix</keyword>
<keyword evidence="4 6" id="KW-0472">Membrane</keyword>
<dbReference type="EMBL" id="MU004242">
    <property type="protein sequence ID" value="KAF2664556.1"/>
    <property type="molecule type" value="Genomic_DNA"/>
</dbReference>
<comment type="subcellular location">
    <subcellularLocation>
        <location evidence="1">Membrane</location>
        <topology evidence="1">Multi-pass membrane protein</topology>
    </subcellularLocation>
</comment>
<proteinExistence type="predicted"/>
<feature type="transmembrane region" description="Helical" evidence="6">
    <location>
        <begin position="177"/>
        <end position="195"/>
    </location>
</feature>
<feature type="region of interest" description="Disordered" evidence="5">
    <location>
        <begin position="563"/>
        <end position="697"/>
    </location>
</feature>
<feature type="compositionally biased region" description="Gly residues" evidence="5">
    <location>
        <begin position="681"/>
        <end position="697"/>
    </location>
</feature>
<feature type="transmembrane region" description="Helical" evidence="6">
    <location>
        <begin position="278"/>
        <end position="297"/>
    </location>
</feature>